<dbReference type="SUPFAM" id="SSF88713">
    <property type="entry name" value="Glycoside hydrolase/deacetylase"/>
    <property type="match status" value="1"/>
</dbReference>
<dbReference type="PANTHER" id="PTHR47561:SF1">
    <property type="entry name" value="POLYSACCHARIDE DEACETYLASE FAMILY PROTEIN (AFU_ORTHOLOGUE AFUA_6G05030)"/>
    <property type="match status" value="1"/>
</dbReference>
<dbReference type="InterPro" id="IPR011330">
    <property type="entry name" value="Glyco_hydro/deAcase_b/a-brl"/>
</dbReference>
<proteinExistence type="predicted"/>
<accession>A0ABU5ZJ56</accession>
<dbReference type="InterPro" id="IPR022560">
    <property type="entry name" value="DUF3473"/>
</dbReference>
<protein>
    <submittedName>
        <fullName evidence="2">Polysaccharide deacetylase family protein</fullName>
    </submittedName>
</protein>
<dbReference type="RefSeq" id="WP_371753477.1">
    <property type="nucleotide sequence ID" value="NZ_JAYJLD010000007.1"/>
</dbReference>
<dbReference type="Gene3D" id="3.20.20.370">
    <property type="entry name" value="Glycoside hydrolase/deacetylase"/>
    <property type="match status" value="1"/>
</dbReference>
<comment type="caution">
    <text evidence="2">The sequence shown here is derived from an EMBL/GenBank/DDBJ whole genome shotgun (WGS) entry which is preliminary data.</text>
</comment>
<gene>
    <name evidence="2" type="ORF">VF724_06750</name>
</gene>
<organism evidence="2 3">
    <name type="scientific">Ferviditalea candida</name>
    <dbReference type="NCBI Taxonomy" id="3108399"/>
    <lineage>
        <taxon>Bacteria</taxon>
        <taxon>Bacillati</taxon>
        <taxon>Bacillota</taxon>
        <taxon>Bacilli</taxon>
        <taxon>Bacillales</taxon>
        <taxon>Paenibacillaceae</taxon>
        <taxon>Ferviditalea</taxon>
    </lineage>
</organism>
<evidence type="ECO:0000313" key="2">
    <source>
        <dbReference type="EMBL" id="MEB3101361.1"/>
    </source>
</evidence>
<evidence type="ECO:0000259" key="1">
    <source>
        <dbReference type="PROSITE" id="PS51677"/>
    </source>
</evidence>
<name>A0ABU5ZJ56_9BACL</name>
<dbReference type="Pfam" id="PF01522">
    <property type="entry name" value="Polysacc_deac_1"/>
    <property type="match status" value="1"/>
</dbReference>
<sequence>MNILTVDVEDWYQTNGVNFPIETWGRYEDRVRGSTMRILDMLEEQQVPATFFVLGCVAQKHPGLVKEIQRRGHEIGSHGGWHRMVSRMTLDEFAKDLRESKAVLEDLTGTPIRYYRAPTWSISPERYGALSILEQEGIICDSSLQPFRTPLSGNADVPVYPFHPVLEGRRLKLLEFPPTVFGWNRLKVPFAGGFYLRFWPSWFSVHLLQRINRNRTGMVYVHPWEFDTGFPRIKLPPWLHLAQYYKLDTTEAKVRRLIDKFRFVPLGKYLEEGLFPDFELASKPSKRRSG</sequence>
<dbReference type="Proteomes" id="UP001310386">
    <property type="component" value="Unassembled WGS sequence"/>
</dbReference>
<evidence type="ECO:0000313" key="3">
    <source>
        <dbReference type="Proteomes" id="UP001310386"/>
    </source>
</evidence>
<dbReference type="PANTHER" id="PTHR47561">
    <property type="entry name" value="POLYSACCHARIDE DEACETYLASE FAMILY PROTEIN (AFU_ORTHOLOGUE AFUA_6G05030)"/>
    <property type="match status" value="1"/>
</dbReference>
<dbReference type="PROSITE" id="PS51677">
    <property type="entry name" value="NODB"/>
    <property type="match status" value="1"/>
</dbReference>
<feature type="domain" description="NodB homology" evidence="1">
    <location>
        <begin position="21"/>
        <end position="290"/>
    </location>
</feature>
<dbReference type="InterPro" id="IPR002509">
    <property type="entry name" value="NODB_dom"/>
</dbReference>
<dbReference type="EMBL" id="JAYJLD010000007">
    <property type="protein sequence ID" value="MEB3101361.1"/>
    <property type="molecule type" value="Genomic_DNA"/>
</dbReference>
<keyword evidence="3" id="KW-1185">Reference proteome</keyword>
<dbReference type="CDD" id="cd10941">
    <property type="entry name" value="CE4_PuuE_HpPgdA_like_2"/>
    <property type="match status" value="1"/>
</dbReference>
<reference evidence="2" key="1">
    <citation type="submission" date="2023-12" db="EMBL/GenBank/DDBJ databases">
        <title>Fervidustalea candida gen. nov., sp. nov., a novel member of the family Paenibacillaceae isolated from a geothermal area.</title>
        <authorList>
            <person name="Li W.-J."/>
            <person name="Jiao J.-Y."/>
            <person name="Chen Y."/>
        </authorList>
    </citation>
    <scope>NUCLEOTIDE SEQUENCE</scope>
    <source>
        <strain evidence="2">SYSU GA230002</strain>
    </source>
</reference>
<dbReference type="Pfam" id="PF11959">
    <property type="entry name" value="DUF3473"/>
    <property type="match status" value="1"/>
</dbReference>
<dbReference type="InterPro" id="IPR045235">
    <property type="entry name" value="PuuE_HpPgdA-like"/>
</dbReference>